<dbReference type="SUPFAM" id="SSF52833">
    <property type="entry name" value="Thioredoxin-like"/>
    <property type="match status" value="1"/>
</dbReference>
<dbReference type="Gene3D" id="3.40.30.10">
    <property type="entry name" value="Glutaredoxin"/>
    <property type="match status" value="1"/>
</dbReference>
<dbReference type="PROSITE" id="PS50405">
    <property type="entry name" value="GST_CTER"/>
    <property type="match status" value="1"/>
</dbReference>
<dbReference type="GO" id="GO:0004364">
    <property type="term" value="F:glutathione transferase activity"/>
    <property type="evidence" value="ECO:0007669"/>
    <property type="project" value="TreeGrafter"/>
</dbReference>
<dbReference type="PANTHER" id="PTHR43969">
    <property type="entry name" value="GLUTATHIONE S TRANSFERASE D10, ISOFORM A-RELATED"/>
    <property type="match status" value="1"/>
</dbReference>
<protein>
    <submittedName>
        <fullName evidence="4">Glutathione S-transferase family protein</fullName>
    </submittedName>
</protein>
<name>A0A9X3ZIY7_9HYPH</name>
<dbReference type="Gene3D" id="1.20.1050.10">
    <property type="match status" value="1"/>
</dbReference>
<organism evidence="4 5">
    <name type="scientific">Hoeflea prorocentri</name>
    <dbReference type="NCBI Taxonomy" id="1922333"/>
    <lineage>
        <taxon>Bacteria</taxon>
        <taxon>Pseudomonadati</taxon>
        <taxon>Pseudomonadota</taxon>
        <taxon>Alphaproteobacteria</taxon>
        <taxon>Hyphomicrobiales</taxon>
        <taxon>Rhizobiaceae</taxon>
        <taxon>Hoeflea</taxon>
    </lineage>
</organism>
<dbReference type="CDD" id="cd00299">
    <property type="entry name" value="GST_C_family"/>
    <property type="match status" value="1"/>
</dbReference>
<dbReference type="CDD" id="cd00570">
    <property type="entry name" value="GST_N_family"/>
    <property type="match status" value="1"/>
</dbReference>
<dbReference type="InterPro" id="IPR004046">
    <property type="entry name" value="GST_C"/>
</dbReference>
<reference evidence="4" key="1">
    <citation type="submission" date="2022-11" db="EMBL/GenBank/DDBJ databases">
        <title>Draft genome sequence of Hoeflea poritis E7-10 and Hoeflea prorocentri PM5-8, separated from scleractinian coral Porites lutea and marine dinoflagellate.</title>
        <authorList>
            <person name="Zhang G."/>
            <person name="Wei Q."/>
            <person name="Cai L."/>
        </authorList>
    </citation>
    <scope>NUCLEOTIDE SEQUENCE</scope>
    <source>
        <strain evidence="4">PM5-8</strain>
    </source>
</reference>
<dbReference type="PANTHER" id="PTHR43969:SF9">
    <property type="entry name" value="GLUTATHIONE S TRANSFERASE D10, ISOFORM A-RELATED"/>
    <property type="match status" value="1"/>
</dbReference>
<dbReference type="InterPro" id="IPR004045">
    <property type="entry name" value="Glutathione_S-Trfase_N"/>
</dbReference>
<feature type="domain" description="GST C-terminal" evidence="3">
    <location>
        <begin position="88"/>
        <end position="222"/>
    </location>
</feature>
<dbReference type="InterPro" id="IPR040079">
    <property type="entry name" value="Glutathione_S-Trfase"/>
</dbReference>
<keyword evidence="5" id="KW-1185">Reference proteome</keyword>
<evidence type="ECO:0000313" key="4">
    <source>
        <dbReference type="EMBL" id="MDA5400719.1"/>
    </source>
</evidence>
<dbReference type="SUPFAM" id="SSF47616">
    <property type="entry name" value="GST C-terminal domain-like"/>
    <property type="match status" value="1"/>
</dbReference>
<gene>
    <name evidence="4" type="ORF">OQ273_19250</name>
</gene>
<accession>A0A9X3ZIY7</accession>
<dbReference type="AlphaFoldDB" id="A0A9X3ZIY7"/>
<evidence type="ECO:0000256" key="1">
    <source>
        <dbReference type="ARBA" id="ARBA00011738"/>
    </source>
</evidence>
<feature type="domain" description="GST N-terminal" evidence="2">
    <location>
        <begin position="1"/>
        <end position="79"/>
    </location>
</feature>
<dbReference type="InterPro" id="IPR010987">
    <property type="entry name" value="Glutathione-S-Trfase_C-like"/>
</dbReference>
<evidence type="ECO:0000259" key="2">
    <source>
        <dbReference type="PROSITE" id="PS50404"/>
    </source>
</evidence>
<dbReference type="EMBL" id="JAPJZI010000001">
    <property type="protein sequence ID" value="MDA5400719.1"/>
    <property type="molecule type" value="Genomic_DNA"/>
</dbReference>
<comment type="subunit">
    <text evidence="1">Homodimer.</text>
</comment>
<dbReference type="RefSeq" id="WP_267992484.1">
    <property type="nucleotide sequence ID" value="NZ_JAPJZI010000001.1"/>
</dbReference>
<dbReference type="Proteomes" id="UP001151234">
    <property type="component" value="Unassembled WGS sequence"/>
</dbReference>
<dbReference type="InterPro" id="IPR036282">
    <property type="entry name" value="Glutathione-S-Trfase_C_sf"/>
</dbReference>
<evidence type="ECO:0000259" key="3">
    <source>
        <dbReference type="PROSITE" id="PS50405"/>
    </source>
</evidence>
<sequence>MPTLYHHPMSAASRFVRLMLNEYDLQTDLAEERTWERRRDFLALNPAATLPVYVDDSLHAVCGASVIAEFIDEIYGVFKRDRRLLPDESFERAEVRRLIEWFLVKMEQDVTRHLMRERVFKLVMPKEAGGGAPDSKALRAARANIRQHMRYLDWLAANRDWLAGDTMSYADLAAAGALSTLDYLGEITWSETPNAKDWYQRIKSRPSMRPLLADRVAKVTPVSHYADLDF</sequence>
<dbReference type="GO" id="GO:0006749">
    <property type="term" value="P:glutathione metabolic process"/>
    <property type="evidence" value="ECO:0007669"/>
    <property type="project" value="TreeGrafter"/>
</dbReference>
<comment type="caution">
    <text evidence="4">The sequence shown here is derived from an EMBL/GenBank/DDBJ whole genome shotgun (WGS) entry which is preliminary data.</text>
</comment>
<dbReference type="SFLD" id="SFLDG00358">
    <property type="entry name" value="Main_(cytGST)"/>
    <property type="match status" value="1"/>
</dbReference>
<dbReference type="InterPro" id="IPR036249">
    <property type="entry name" value="Thioredoxin-like_sf"/>
</dbReference>
<proteinExistence type="predicted"/>
<dbReference type="Pfam" id="PF00043">
    <property type="entry name" value="GST_C"/>
    <property type="match status" value="1"/>
</dbReference>
<dbReference type="PROSITE" id="PS50404">
    <property type="entry name" value="GST_NTER"/>
    <property type="match status" value="1"/>
</dbReference>
<dbReference type="SFLD" id="SFLDS00019">
    <property type="entry name" value="Glutathione_Transferase_(cytos"/>
    <property type="match status" value="1"/>
</dbReference>
<dbReference type="Pfam" id="PF13417">
    <property type="entry name" value="GST_N_3"/>
    <property type="match status" value="1"/>
</dbReference>
<evidence type="ECO:0000313" key="5">
    <source>
        <dbReference type="Proteomes" id="UP001151234"/>
    </source>
</evidence>